<feature type="non-terminal residue" evidence="1">
    <location>
        <position position="116"/>
    </location>
</feature>
<dbReference type="GO" id="GO:0008168">
    <property type="term" value="F:methyltransferase activity"/>
    <property type="evidence" value="ECO:0007669"/>
    <property type="project" value="UniProtKB-KW"/>
</dbReference>
<reference evidence="2" key="1">
    <citation type="journal article" date="2019" name="Curr. Biol.">
        <title>Genome Sequence of Striga asiatica Provides Insight into the Evolution of Plant Parasitism.</title>
        <authorList>
            <person name="Yoshida S."/>
            <person name="Kim S."/>
            <person name="Wafula E.K."/>
            <person name="Tanskanen J."/>
            <person name="Kim Y.M."/>
            <person name="Honaas L."/>
            <person name="Yang Z."/>
            <person name="Spallek T."/>
            <person name="Conn C.E."/>
            <person name="Ichihashi Y."/>
            <person name="Cheong K."/>
            <person name="Cui S."/>
            <person name="Der J.P."/>
            <person name="Gundlach H."/>
            <person name="Jiao Y."/>
            <person name="Hori C."/>
            <person name="Ishida J.K."/>
            <person name="Kasahara H."/>
            <person name="Kiba T."/>
            <person name="Kim M.S."/>
            <person name="Koo N."/>
            <person name="Laohavisit A."/>
            <person name="Lee Y.H."/>
            <person name="Lumba S."/>
            <person name="McCourt P."/>
            <person name="Mortimer J.C."/>
            <person name="Mutuku J.M."/>
            <person name="Nomura T."/>
            <person name="Sasaki-Sekimoto Y."/>
            <person name="Seto Y."/>
            <person name="Wang Y."/>
            <person name="Wakatake T."/>
            <person name="Sakakibara H."/>
            <person name="Demura T."/>
            <person name="Yamaguchi S."/>
            <person name="Yoneyama K."/>
            <person name="Manabe R.I."/>
            <person name="Nelson D.C."/>
            <person name="Schulman A.H."/>
            <person name="Timko M.P."/>
            <person name="dePamphilis C.W."/>
            <person name="Choi D."/>
            <person name="Shirasu K."/>
        </authorList>
    </citation>
    <scope>NUCLEOTIDE SEQUENCE [LARGE SCALE GENOMIC DNA]</scope>
    <source>
        <strain evidence="2">cv. UVA1</strain>
    </source>
</reference>
<organism evidence="1 2">
    <name type="scientific">Striga asiatica</name>
    <name type="common">Asiatic witchweed</name>
    <name type="synonym">Buchnera asiatica</name>
    <dbReference type="NCBI Taxonomy" id="4170"/>
    <lineage>
        <taxon>Eukaryota</taxon>
        <taxon>Viridiplantae</taxon>
        <taxon>Streptophyta</taxon>
        <taxon>Embryophyta</taxon>
        <taxon>Tracheophyta</taxon>
        <taxon>Spermatophyta</taxon>
        <taxon>Magnoliopsida</taxon>
        <taxon>eudicotyledons</taxon>
        <taxon>Gunneridae</taxon>
        <taxon>Pentapetalae</taxon>
        <taxon>asterids</taxon>
        <taxon>lamiids</taxon>
        <taxon>Lamiales</taxon>
        <taxon>Orobanchaceae</taxon>
        <taxon>Buchnereae</taxon>
        <taxon>Striga</taxon>
    </lineage>
</organism>
<dbReference type="AlphaFoldDB" id="A0A5A7R1G4"/>
<protein>
    <submittedName>
        <fullName evidence="1">Ribosomal RNA small subunit methyltransferase H</fullName>
    </submittedName>
</protein>
<gene>
    <name evidence="1" type="ORF">STAS_27875</name>
</gene>
<accession>A0A5A7R1G4</accession>
<comment type="caution">
    <text evidence="1">The sequence shown here is derived from an EMBL/GenBank/DDBJ whole genome shotgun (WGS) entry which is preliminary data.</text>
</comment>
<evidence type="ECO:0000313" key="1">
    <source>
        <dbReference type="EMBL" id="GER50557.1"/>
    </source>
</evidence>
<sequence length="116" mass="13403">MLCATQKLPDALTHQYTHLIPVECTLTTREGRMYNVVMRAEPRDLSRVILDFGEGIFELQIVEGHGKVLMQNWGAEAFVDLTDMVEGSTWCFKLIPYFCVRFEKTCGNLVGRFYYQ</sequence>
<dbReference type="GO" id="GO:0032259">
    <property type="term" value="P:methylation"/>
    <property type="evidence" value="ECO:0007669"/>
    <property type="project" value="UniProtKB-KW"/>
</dbReference>
<keyword evidence="1" id="KW-0489">Methyltransferase</keyword>
<dbReference type="EMBL" id="BKCP01009348">
    <property type="protein sequence ID" value="GER50557.1"/>
    <property type="molecule type" value="Genomic_DNA"/>
</dbReference>
<dbReference type="OrthoDB" id="1864528at2759"/>
<evidence type="ECO:0000313" key="2">
    <source>
        <dbReference type="Proteomes" id="UP000325081"/>
    </source>
</evidence>
<keyword evidence="1" id="KW-0808">Transferase</keyword>
<name>A0A5A7R1G4_STRAF</name>
<keyword evidence="2" id="KW-1185">Reference proteome</keyword>
<dbReference type="Proteomes" id="UP000325081">
    <property type="component" value="Unassembled WGS sequence"/>
</dbReference>
<proteinExistence type="predicted"/>